<evidence type="ECO:0000313" key="2">
    <source>
        <dbReference type="Proteomes" id="UP001596012"/>
    </source>
</evidence>
<name>A0ABV8Z4Q2_9ACTN</name>
<sequence>MSSEEMSQAEQNIAVVRGFYDALGGGDEGLGEEGIVLVIDTFKNEGRSS</sequence>
<organism evidence="1 2">
    <name type="scientific">Streptomyces xiangluensis</name>
    <dbReference type="NCBI Taxonomy" id="2665720"/>
    <lineage>
        <taxon>Bacteria</taxon>
        <taxon>Bacillati</taxon>
        <taxon>Actinomycetota</taxon>
        <taxon>Actinomycetes</taxon>
        <taxon>Kitasatosporales</taxon>
        <taxon>Streptomycetaceae</taxon>
        <taxon>Streptomyces</taxon>
    </lineage>
</organism>
<proteinExistence type="predicted"/>
<dbReference type="RefSeq" id="WP_386356246.1">
    <property type="nucleotide sequence ID" value="NZ_JBHSFG010000120.1"/>
</dbReference>
<comment type="caution">
    <text evidence="1">The sequence shown here is derived from an EMBL/GenBank/DDBJ whole genome shotgun (WGS) entry which is preliminary data.</text>
</comment>
<gene>
    <name evidence="1" type="ORF">ACFPH6_49620</name>
</gene>
<dbReference type="EMBL" id="JBHSFG010000120">
    <property type="protein sequence ID" value="MFC4472438.1"/>
    <property type="molecule type" value="Genomic_DNA"/>
</dbReference>
<reference evidence="2" key="1">
    <citation type="journal article" date="2019" name="Int. J. Syst. Evol. Microbiol.">
        <title>The Global Catalogue of Microorganisms (GCM) 10K type strain sequencing project: providing services to taxonomists for standard genome sequencing and annotation.</title>
        <authorList>
            <consortium name="The Broad Institute Genomics Platform"/>
            <consortium name="The Broad Institute Genome Sequencing Center for Infectious Disease"/>
            <person name="Wu L."/>
            <person name="Ma J."/>
        </authorList>
    </citation>
    <scope>NUCLEOTIDE SEQUENCE [LARGE SCALE GENOMIC DNA]</scope>
    <source>
        <strain evidence="2">DT43</strain>
    </source>
</reference>
<dbReference type="Proteomes" id="UP001596012">
    <property type="component" value="Unassembled WGS sequence"/>
</dbReference>
<keyword evidence="2" id="KW-1185">Reference proteome</keyword>
<protein>
    <submittedName>
        <fullName evidence="1">Uncharacterized protein</fullName>
    </submittedName>
</protein>
<accession>A0ABV8Z4Q2</accession>
<evidence type="ECO:0000313" key="1">
    <source>
        <dbReference type="EMBL" id="MFC4472438.1"/>
    </source>
</evidence>